<evidence type="ECO:0000256" key="1">
    <source>
        <dbReference type="SAM" id="MobiDB-lite"/>
    </source>
</evidence>
<proteinExistence type="predicted"/>
<gene>
    <name evidence="2" type="ORF">EG328_005402</name>
</gene>
<name>A0A8H3ZBQ3_VENIN</name>
<feature type="region of interest" description="Disordered" evidence="1">
    <location>
        <begin position="158"/>
        <end position="178"/>
    </location>
</feature>
<organism evidence="2 3">
    <name type="scientific">Venturia inaequalis</name>
    <name type="common">Apple scab fungus</name>
    <dbReference type="NCBI Taxonomy" id="5025"/>
    <lineage>
        <taxon>Eukaryota</taxon>
        <taxon>Fungi</taxon>
        <taxon>Dikarya</taxon>
        <taxon>Ascomycota</taxon>
        <taxon>Pezizomycotina</taxon>
        <taxon>Dothideomycetes</taxon>
        <taxon>Pleosporomycetidae</taxon>
        <taxon>Venturiales</taxon>
        <taxon>Venturiaceae</taxon>
        <taxon>Venturia</taxon>
    </lineage>
</organism>
<dbReference type="AlphaFoldDB" id="A0A8H3ZBQ3"/>
<evidence type="ECO:0000313" key="3">
    <source>
        <dbReference type="Proteomes" id="UP000447873"/>
    </source>
</evidence>
<dbReference type="Proteomes" id="UP000447873">
    <property type="component" value="Unassembled WGS sequence"/>
</dbReference>
<reference evidence="2 3" key="1">
    <citation type="submission" date="2018-12" db="EMBL/GenBank/DDBJ databases">
        <title>Venturia inaequalis Genome Resource.</title>
        <authorList>
            <person name="Lichtner F.J."/>
        </authorList>
    </citation>
    <scope>NUCLEOTIDE SEQUENCE [LARGE SCALE GENOMIC DNA]</scope>
    <source>
        <strain evidence="2 3">120213</strain>
    </source>
</reference>
<evidence type="ECO:0000313" key="2">
    <source>
        <dbReference type="EMBL" id="KAE9986516.1"/>
    </source>
</evidence>
<accession>A0A8H3ZBQ3</accession>
<protein>
    <submittedName>
        <fullName evidence="2">Uncharacterized protein</fullName>
    </submittedName>
</protein>
<sequence length="178" mass="19305">MISGLGVKLEQRTIALPNQVAIREAHAINFRAGALCISRGSNQYRTRAALCSSSLGIEQRKASQGVGSPDRIYKTHQIHSNSAARTPELSYNKKTDLHQTTSKNRSIAPSACSPSEKCGQAIQAVFHPTQPPVEEVGPDLRETEAATEAMPQQLAREVEQGGLVDPILGHERPEFVPD</sequence>
<feature type="compositionally biased region" description="Basic and acidic residues" evidence="1">
    <location>
        <begin position="168"/>
        <end position="178"/>
    </location>
</feature>
<comment type="caution">
    <text evidence="2">The sequence shown here is derived from an EMBL/GenBank/DDBJ whole genome shotgun (WGS) entry which is preliminary data.</text>
</comment>
<dbReference type="EMBL" id="WNWS01000029">
    <property type="protein sequence ID" value="KAE9986516.1"/>
    <property type="molecule type" value="Genomic_DNA"/>
</dbReference>